<name>A0A023DGB5_9BACL</name>
<organism evidence="2 3">
    <name type="scientific">Parageobacillus caldoxylosilyticus NBRC 107762</name>
    <dbReference type="NCBI Taxonomy" id="1220594"/>
    <lineage>
        <taxon>Bacteria</taxon>
        <taxon>Bacillati</taxon>
        <taxon>Bacillota</taxon>
        <taxon>Bacilli</taxon>
        <taxon>Bacillales</taxon>
        <taxon>Anoxybacillaceae</taxon>
        <taxon>Saccharococcus</taxon>
    </lineage>
</organism>
<feature type="domain" description="TraG P-loop" evidence="1">
    <location>
        <begin position="242"/>
        <end position="579"/>
    </location>
</feature>
<dbReference type="CDD" id="cd01127">
    <property type="entry name" value="TrwB_TraG_TraD_VirD4"/>
    <property type="match status" value="1"/>
</dbReference>
<reference evidence="2 3" key="1">
    <citation type="submission" date="2014-04" db="EMBL/GenBank/DDBJ databases">
        <title>Whole genome shotgun sequence of Geobacillus caldoxylosilyticus NBRC 107762.</title>
        <authorList>
            <person name="Hosoyama A."/>
            <person name="Hosoyama Y."/>
            <person name="Katano-Makiyama Y."/>
            <person name="Tsuchikane K."/>
            <person name="Ohji S."/>
            <person name="Ichikawa N."/>
            <person name="Yamazoe A."/>
            <person name="Fujita N."/>
        </authorList>
    </citation>
    <scope>NUCLEOTIDE SEQUENCE [LARGE SCALE GENOMIC DNA]</scope>
    <source>
        <strain evidence="2 3">NBRC 107762</strain>
    </source>
</reference>
<dbReference type="Pfam" id="PF19044">
    <property type="entry name" value="P-loop_TraG"/>
    <property type="match status" value="1"/>
</dbReference>
<accession>A0A023DGB5</accession>
<keyword evidence="3" id="KW-1185">Reference proteome</keyword>
<dbReference type="Proteomes" id="UP000023561">
    <property type="component" value="Unassembled WGS sequence"/>
</dbReference>
<protein>
    <recommendedName>
        <fullName evidence="1">TraG P-loop domain-containing protein</fullName>
    </recommendedName>
</protein>
<dbReference type="RefSeq" id="WP_042409972.1">
    <property type="nucleotide sequence ID" value="NZ_BAWO01000037.1"/>
</dbReference>
<evidence type="ECO:0000313" key="2">
    <source>
        <dbReference type="EMBL" id="GAJ40297.1"/>
    </source>
</evidence>
<dbReference type="PANTHER" id="PTHR30121">
    <property type="entry name" value="UNCHARACTERIZED PROTEIN YJGR-RELATED"/>
    <property type="match status" value="1"/>
</dbReference>
<comment type="caution">
    <text evidence="2">The sequence shown here is derived from an EMBL/GenBank/DDBJ whole genome shotgun (WGS) entry which is preliminary data.</text>
</comment>
<dbReference type="SUPFAM" id="SSF52540">
    <property type="entry name" value="P-loop containing nucleoside triphosphate hydrolases"/>
    <property type="match status" value="1"/>
</dbReference>
<evidence type="ECO:0000259" key="1">
    <source>
        <dbReference type="Pfam" id="PF19044"/>
    </source>
</evidence>
<dbReference type="InterPro" id="IPR043964">
    <property type="entry name" value="P-loop_TraG"/>
</dbReference>
<dbReference type="InterPro" id="IPR051162">
    <property type="entry name" value="T4SS_component"/>
</dbReference>
<dbReference type="Gene3D" id="3.40.50.300">
    <property type="entry name" value="P-loop containing nucleotide triphosphate hydrolases"/>
    <property type="match status" value="1"/>
</dbReference>
<gene>
    <name evidence="2" type="ORF">GCA01S_037_00060</name>
</gene>
<proteinExistence type="predicted"/>
<dbReference type="PANTHER" id="PTHR30121:SF6">
    <property type="entry name" value="SLR6007 PROTEIN"/>
    <property type="match status" value="1"/>
</dbReference>
<dbReference type="InterPro" id="IPR027417">
    <property type="entry name" value="P-loop_NTPase"/>
</dbReference>
<dbReference type="OrthoDB" id="9804380at2"/>
<dbReference type="Gene3D" id="1.10.8.730">
    <property type="match status" value="1"/>
</dbReference>
<dbReference type="AlphaFoldDB" id="A0A023DGB5"/>
<evidence type="ECO:0000313" key="3">
    <source>
        <dbReference type="Proteomes" id="UP000023561"/>
    </source>
</evidence>
<dbReference type="EMBL" id="BAWO01000037">
    <property type="protein sequence ID" value="GAJ40297.1"/>
    <property type="molecule type" value="Genomic_DNA"/>
</dbReference>
<sequence>MRLTLPFFRKKKEESLEESYYNANEHILNLLSPDSIEEKESYVRSGTNYTRTLVVVEYSSIIVQEYIQRLNDLSDNISVIQYIMEYDSSEVRRHLSESIKQNSQKLYSKYVNDAGKAEAQAQIDSARMLLHQLSFKNEKMFMFQMLIHIVASNLKELDALTQQVKAIVGPFAKTLTPTTRMKDAFDSFLPIGKNKVYDLTYRPMNAEAVSYFFPFHENEIFDEKGIIKGRNMTTGNVVIVDDDLLLNRHEFVIGISGSGKSTYIFQDMMRKYMLGRRIIVIDPKGEFGEIFRTLGGEWVKISLKGGNIINPFDIPKNQHGTEEGNPLIAKISTLLTMFRLMYPQMTDLQEDVLSKLLIELYAKFGITEETDVNALTLTDVPIMEDFYHFLEEIKETTPEEYEHVRDFHTTLHAYAKGMFAKVFNGHTNVDVSNPLVAYDIFDLQNREKAQRVVYFNLLSHINYDILNGDRRPTQVYIDEAHIIADPKVPLAMEYVYFMMKVLRSFNCGVTPATQSIKDFLSAKDDKRNYGEAVISQAIQRLYLPMQEVEINFLEKDLGHQFSEEERTTLTVVEGRKDEQAGKGIYFVGSKKIKLEVQLTDIEKQLWFERKSLSELIV</sequence>